<organism evidence="4 5">
    <name type="scientific">Rhodococcus maanshanensis</name>
    <dbReference type="NCBI Taxonomy" id="183556"/>
    <lineage>
        <taxon>Bacteria</taxon>
        <taxon>Bacillati</taxon>
        <taxon>Actinomycetota</taxon>
        <taxon>Actinomycetes</taxon>
        <taxon>Mycobacteriales</taxon>
        <taxon>Nocardiaceae</taxon>
        <taxon>Rhodococcus</taxon>
    </lineage>
</organism>
<name>A0A1H7RJH5_9NOCA</name>
<keyword evidence="1" id="KW-0472">Membrane</keyword>
<keyword evidence="5" id="KW-1185">Reference proteome</keyword>
<feature type="transmembrane region" description="Helical" evidence="1">
    <location>
        <begin position="441"/>
        <end position="465"/>
    </location>
</feature>
<keyword evidence="1" id="KW-0812">Transmembrane</keyword>
<proteinExistence type="predicted"/>
<dbReference type="InterPro" id="IPR001466">
    <property type="entry name" value="Beta-lactam-related"/>
</dbReference>
<keyword evidence="1" id="KW-1133">Transmembrane helix</keyword>
<accession>A0A1H7RJH5</accession>
<dbReference type="RefSeq" id="WP_083576743.1">
    <property type="nucleotide sequence ID" value="NZ_FOAW01000011.1"/>
</dbReference>
<reference evidence="5" key="1">
    <citation type="submission" date="2016-10" db="EMBL/GenBank/DDBJ databases">
        <authorList>
            <person name="Varghese N."/>
            <person name="Submissions S."/>
        </authorList>
    </citation>
    <scope>NUCLEOTIDE SEQUENCE [LARGE SCALE GENOMIC DNA]</scope>
    <source>
        <strain evidence="5">DSM 44675</strain>
    </source>
</reference>
<evidence type="ECO:0000256" key="1">
    <source>
        <dbReference type="SAM" id="Phobius"/>
    </source>
</evidence>
<dbReference type="EMBL" id="FOAW01000011">
    <property type="protein sequence ID" value="SEL60259.1"/>
    <property type="molecule type" value="Genomic_DNA"/>
</dbReference>
<dbReference type="SUPFAM" id="SSF56601">
    <property type="entry name" value="beta-lactamase/transpeptidase-like"/>
    <property type="match status" value="1"/>
</dbReference>
<dbReference type="Gene3D" id="3.40.710.10">
    <property type="entry name" value="DD-peptidase/beta-lactamase superfamily"/>
    <property type="match status" value="1"/>
</dbReference>
<dbReference type="PANTHER" id="PTHR46825:SF9">
    <property type="entry name" value="BETA-LACTAMASE-RELATED DOMAIN-CONTAINING PROTEIN"/>
    <property type="match status" value="1"/>
</dbReference>
<feature type="domain" description="Beta-lactamase-related" evidence="3">
    <location>
        <begin position="36"/>
        <end position="341"/>
    </location>
</feature>
<dbReference type="OrthoDB" id="3174977at2"/>
<dbReference type="InterPro" id="IPR050491">
    <property type="entry name" value="AmpC-like"/>
</dbReference>
<protein>
    <submittedName>
        <fullName evidence="4">CubicO group peptidase, beta-lactamase class C family</fullName>
    </submittedName>
</protein>
<sequence length="481" mass="49849">MGIRSVWSAFAAAVILACLPSPAAASTQLDTYARADGFVQDQMQRLGVPGVAYAILDGGTVVHQVGLGVDGNGAPVTADTPFLWGSVAKPVAAAVTVELARQGVLRLDDPVRAYLPGFELADHAAAARITIRDLLQHTSGLPFGASMLDSADPGRRPADVLPALASVAPKSPPGTAHLYSSLNYLVLAAAIEAATGHSYPEVLTATVGRPLHMEGMVTTAAQAANVPRGHRYLAGRPIGMDTGYDPAGVAYGYLGGSLTDLTSFAAAQLHPADPATIGELHAPGTQIKPGRHYGLGWRISDLPDQPRSVWHSGTVPGYFSTVILLPDSDRAVVMLQNVSGFFHAPALLATAQGVADLLSNEQPVSVAVNLTYRLAGGALAALALTLAAILATALVRYRSPSRASVRRRRLGAVAWVAAAATLIAAALWGTQVAFDAPPRYLWLWAPDLAILSWTTAGLAAAIAGLRVRRAMGHGPDIAPAG</sequence>
<dbReference type="PANTHER" id="PTHR46825">
    <property type="entry name" value="D-ALANYL-D-ALANINE-CARBOXYPEPTIDASE/ENDOPEPTIDASE AMPH"/>
    <property type="match status" value="1"/>
</dbReference>
<feature type="signal peptide" evidence="2">
    <location>
        <begin position="1"/>
        <end position="23"/>
    </location>
</feature>
<keyword evidence="2" id="KW-0732">Signal</keyword>
<gene>
    <name evidence="4" type="ORF">SAMN05444583_111122</name>
</gene>
<evidence type="ECO:0000313" key="5">
    <source>
        <dbReference type="Proteomes" id="UP000198677"/>
    </source>
</evidence>
<evidence type="ECO:0000259" key="3">
    <source>
        <dbReference type="Pfam" id="PF00144"/>
    </source>
</evidence>
<dbReference type="AlphaFoldDB" id="A0A1H7RJH5"/>
<evidence type="ECO:0000256" key="2">
    <source>
        <dbReference type="SAM" id="SignalP"/>
    </source>
</evidence>
<feature type="transmembrane region" description="Helical" evidence="1">
    <location>
        <begin position="374"/>
        <end position="397"/>
    </location>
</feature>
<dbReference type="Pfam" id="PF00144">
    <property type="entry name" value="Beta-lactamase"/>
    <property type="match status" value="1"/>
</dbReference>
<dbReference type="InterPro" id="IPR012338">
    <property type="entry name" value="Beta-lactam/transpept-like"/>
</dbReference>
<dbReference type="Proteomes" id="UP000198677">
    <property type="component" value="Unassembled WGS sequence"/>
</dbReference>
<feature type="chain" id="PRO_5039038928" evidence="2">
    <location>
        <begin position="24"/>
        <end position="481"/>
    </location>
</feature>
<evidence type="ECO:0000313" key="4">
    <source>
        <dbReference type="EMBL" id="SEL60259.1"/>
    </source>
</evidence>
<dbReference type="PROSITE" id="PS51257">
    <property type="entry name" value="PROKAR_LIPOPROTEIN"/>
    <property type="match status" value="1"/>
</dbReference>
<feature type="transmembrane region" description="Helical" evidence="1">
    <location>
        <begin position="409"/>
        <end position="429"/>
    </location>
</feature>